<organism evidence="2 3">
    <name type="scientific">Sphingopyxis terrae subsp. terrae NBRC 15098</name>
    <dbReference type="NCBI Taxonomy" id="1219058"/>
    <lineage>
        <taxon>Bacteria</taxon>
        <taxon>Pseudomonadati</taxon>
        <taxon>Pseudomonadota</taxon>
        <taxon>Alphaproteobacteria</taxon>
        <taxon>Sphingomonadales</taxon>
        <taxon>Sphingomonadaceae</taxon>
        <taxon>Sphingopyxis</taxon>
    </lineage>
</organism>
<accession>A0A142W3M8</accession>
<evidence type="ECO:0000313" key="2">
    <source>
        <dbReference type="EMBL" id="AMU96634.1"/>
    </source>
</evidence>
<sequence>MISNKARYAFRALLTIAAAPEGEAMTSSEISRRYNIPHKFLEQILLDLKKAGILESRRGKSGGYVMLRPADTVSFGEVLRIFEGPLAPLPCLSRQSYRRCEDCVSEAHCEIRREFGRSYDASRRVLDARTIGDALANTPFGSPVPLEERRTA</sequence>
<keyword evidence="1" id="KW-0238">DNA-binding</keyword>
<dbReference type="GO" id="GO:0003700">
    <property type="term" value="F:DNA-binding transcription factor activity"/>
    <property type="evidence" value="ECO:0007669"/>
    <property type="project" value="TreeGrafter"/>
</dbReference>
<proteinExistence type="predicted"/>
<dbReference type="GO" id="GO:0005829">
    <property type="term" value="C:cytosol"/>
    <property type="evidence" value="ECO:0007669"/>
    <property type="project" value="TreeGrafter"/>
</dbReference>
<dbReference type="RefSeq" id="WP_062902889.1">
    <property type="nucleotide sequence ID" value="NZ_CP013342.1"/>
</dbReference>
<protein>
    <submittedName>
        <fullName evidence="2">Rrf2 family transcriptional regulator</fullName>
    </submittedName>
</protein>
<name>A0A142W3M8_9SPHN</name>
<dbReference type="AlphaFoldDB" id="A0A142W3M8"/>
<dbReference type="KEGG" id="ster:AOA14_18710"/>
<dbReference type="Pfam" id="PF02082">
    <property type="entry name" value="Rrf2"/>
    <property type="match status" value="1"/>
</dbReference>
<dbReference type="GO" id="GO:0003677">
    <property type="term" value="F:DNA binding"/>
    <property type="evidence" value="ECO:0007669"/>
    <property type="project" value="UniProtKB-KW"/>
</dbReference>
<evidence type="ECO:0000256" key="1">
    <source>
        <dbReference type="ARBA" id="ARBA00023125"/>
    </source>
</evidence>
<dbReference type="PROSITE" id="PS51197">
    <property type="entry name" value="HTH_RRF2_2"/>
    <property type="match status" value="1"/>
</dbReference>
<dbReference type="EMBL" id="CP013342">
    <property type="protein sequence ID" value="AMU96634.1"/>
    <property type="molecule type" value="Genomic_DNA"/>
</dbReference>
<dbReference type="NCBIfam" id="TIGR00738">
    <property type="entry name" value="rrf2_super"/>
    <property type="match status" value="1"/>
</dbReference>
<evidence type="ECO:0000313" key="3">
    <source>
        <dbReference type="Proteomes" id="UP000076234"/>
    </source>
</evidence>
<dbReference type="Proteomes" id="UP000076234">
    <property type="component" value="Chromosome"/>
</dbReference>
<reference evidence="2 3" key="2">
    <citation type="journal article" date="2016" name="Genome Announc.">
        <title>Complete Genome Sequence of Sphingopyxis terrae Strain 203-1 (NBRC 111660), a Polyethylene Glycol Degrader.</title>
        <authorList>
            <person name="Ohtsubo Y."/>
            <person name="Nonoyama S."/>
            <person name="Nagata Y."/>
            <person name="Numata M."/>
            <person name="Tsuchikane K."/>
            <person name="Hosoyama A."/>
            <person name="Yamazoe A."/>
            <person name="Tsuda M."/>
            <person name="Fujita N."/>
            <person name="Kawai F."/>
        </authorList>
    </citation>
    <scope>NUCLEOTIDE SEQUENCE [LARGE SCALE GENOMIC DNA]</scope>
    <source>
        <strain evidence="2 3">203-1</strain>
    </source>
</reference>
<dbReference type="PANTHER" id="PTHR33221:SF5">
    <property type="entry name" value="HTH-TYPE TRANSCRIPTIONAL REGULATOR ISCR"/>
    <property type="match status" value="1"/>
</dbReference>
<dbReference type="SUPFAM" id="SSF46785">
    <property type="entry name" value="Winged helix' DNA-binding domain"/>
    <property type="match status" value="1"/>
</dbReference>
<gene>
    <name evidence="2" type="ORF">AOA14_18710</name>
</gene>
<dbReference type="InterPro" id="IPR036390">
    <property type="entry name" value="WH_DNA-bd_sf"/>
</dbReference>
<dbReference type="Gene3D" id="1.10.10.10">
    <property type="entry name" value="Winged helix-like DNA-binding domain superfamily/Winged helix DNA-binding domain"/>
    <property type="match status" value="1"/>
</dbReference>
<dbReference type="PANTHER" id="PTHR33221">
    <property type="entry name" value="WINGED HELIX-TURN-HELIX TRANSCRIPTIONAL REGULATOR, RRF2 FAMILY"/>
    <property type="match status" value="1"/>
</dbReference>
<reference evidence="3" key="1">
    <citation type="submission" date="2015-11" db="EMBL/GenBank/DDBJ databases">
        <title>Complete genome sequence of a polyethylene glycol-degrading strain Sphingopyxis terrae strain 203-1 (NBRC 15098).</title>
        <authorList>
            <person name="Yoshiyuki O."/>
            <person name="Shouta N."/>
            <person name="Nagata Y."/>
            <person name="Numata M."/>
            <person name="Tsuchikane K."/>
            <person name="Hosoyama A."/>
            <person name="Yamazoe A."/>
            <person name="Tsuda M."/>
            <person name="Fujita N."/>
            <person name="Kawai F."/>
        </authorList>
    </citation>
    <scope>NUCLEOTIDE SEQUENCE [LARGE SCALE GENOMIC DNA]</scope>
    <source>
        <strain evidence="3">203-1</strain>
    </source>
</reference>
<dbReference type="InterPro" id="IPR000944">
    <property type="entry name" value="Tscrpt_reg_Rrf2"/>
</dbReference>
<dbReference type="STRING" id="1219058.AOA14_18710"/>
<dbReference type="InterPro" id="IPR036388">
    <property type="entry name" value="WH-like_DNA-bd_sf"/>
</dbReference>